<keyword evidence="2" id="KW-1185">Reference proteome</keyword>
<dbReference type="Proteomes" id="UP000092154">
    <property type="component" value="Unassembled WGS sequence"/>
</dbReference>
<reference evidence="1 2" key="1">
    <citation type="submission" date="2016-06" db="EMBL/GenBank/DDBJ databases">
        <title>Comparative genomics of the ectomycorrhizal sister species Rhizopogon vinicolor and Rhizopogon vesiculosus (Basidiomycota: Boletales) reveals a divergence of the mating type B locus.</title>
        <authorList>
            <consortium name="DOE Joint Genome Institute"/>
            <person name="Mujic A.B."/>
            <person name="Kuo A."/>
            <person name="Tritt A."/>
            <person name="Lipzen A."/>
            <person name="Chen C."/>
            <person name="Johnson J."/>
            <person name="Sharma A."/>
            <person name="Barry K."/>
            <person name="Grigoriev I.V."/>
            <person name="Spatafora J.W."/>
        </authorList>
    </citation>
    <scope>NUCLEOTIDE SEQUENCE [LARGE SCALE GENOMIC DNA]</scope>
    <source>
        <strain evidence="1 2">AM-OR11-026</strain>
    </source>
</reference>
<dbReference type="AlphaFoldDB" id="A0A1B7MUH0"/>
<organism evidence="1 2">
    <name type="scientific">Rhizopogon vinicolor AM-OR11-026</name>
    <dbReference type="NCBI Taxonomy" id="1314800"/>
    <lineage>
        <taxon>Eukaryota</taxon>
        <taxon>Fungi</taxon>
        <taxon>Dikarya</taxon>
        <taxon>Basidiomycota</taxon>
        <taxon>Agaricomycotina</taxon>
        <taxon>Agaricomycetes</taxon>
        <taxon>Agaricomycetidae</taxon>
        <taxon>Boletales</taxon>
        <taxon>Suillineae</taxon>
        <taxon>Rhizopogonaceae</taxon>
        <taxon>Rhizopogon</taxon>
    </lineage>
</organism>
<proteinExistence type="predicted"/>
<evidence type="ECO:0000313" key="2">
    <source>
        <dbReference type="Proteomes" id="UP000092154"/>
    </source>
</evidence>
<dbReference type="OrthoDB" id="2668009at2759"/>
<protein>
    <recommendedName>
        <fullName evidence="3">C2 domain-containing protein</fullName>
    </recommendedName>
</protein>
<evidence type="ECO:0000313" key="1">
    <source>
        <dbReference type="EMBL" id="OAX36220.1"/>
    </source>
</evidence>
<name>A0A1B7MUH0_9AGAM</name>
<sequence>MSQLNLVPPQDMLLTPTTESPEEAYSVDEGSVHPSQVSVQITNIKASGLPKKIGLFSGQFYICIKGDNFTKQSKTTKYVKDGEYVAAWEDSITFDAMESSRIDVQVFARRCFFSYKIIKQTESNQCLGDLLGNTNAVAELELLGDGEPAGKVMFHISRSGGAASKGDA</sequence>
<dbReference type="InterPro" id="IPR035892">
    <property type="entry name" value="C2_domain_sf"/>
</dbReference>
<dbReference type="SUPFAM" id="SSF49562">
    <property type="entry name" value="C2 domain (Calcium/lipid-binding domain, CaLB)"/>
    <property type="match status" value="1"/>
</dbReference>
<accession>A0A1B7MUH0</accession>
<gene>
    <name evidence="1" type="ORF">K503DRAFT_772736</name>
</gene>
<evidence type="ECO:0008006" key="3">
    <source>
        <dbReference type="Google" id="ProtNLM"/>
    </source>
</evidence>
<dbReference type="EMBL" id="KV448433">
    <property type="protein sequence ID" value="OAX36220.1"/>
    <property type="molecule type" value="Genomic_DNA"/>
</dbReference>
<dbReference type="InParanoid" id="A0A1B7MUH0"/>